<feature type="region of interest" description="Disordered" evidence="1">
    <location>
        <begin position="1"/>
        <end position="58"/>
    </location>
</feature>
<feature type="compositionally biased region" description="Basic residues" evidence="1">
    <location>
        <begin position="41"/>
        <end position="52"/>
    </location>
</feature>
<proteinExistence type="predicted"/>
<evidence type="ECO:0000313" key="3">
    <source>
        <dbReference type="Proteomes" id="UP000030645"/>
    </source>
</evidence>
<feature type="compositionally biased region" description="Polar residues" evidence="1">
    <location>
        <begin position="21"/>
        <end position="34"/>
    </location>
</feature>
<evidence type="ECO:0000313" key="2">
    <source>
        <dbReference type="EMBL" id="EXC11328.1"/>
    </source>
</evidence>
<dbReference type="EMBL" id="KE345683">
    <property type="protein sequence ID" value="EXC11328.1"/>
    <property type="molecule type" value="Genomic_DNA"/>
</dbReference>
<sequence>MAILLSLSPPNPVFPKIPSLLTPNPNSTFSSITTEPEIKSNHKQRRKKKRMDKKSSMASLFSDEDEYDFLEISSSSEEDDNLGLSLSRSHSLSHWELISASDADDDYDSEEPKQEKRHQKDHQDEDNGFGSSLVNDQIAIEPQGLHFLDDGYGDFDDDDDDDDAYALNDELVPWTVNGKFGRPRMRKLGKRGFTKKMSNSKRLPYLFVRPGAVRGKHGLGFKHSF</sequence>
<dbReference type="Proteomes" id="UP000030645">
    <property type="component" value="Unassembled WGS sequence"/>
</dbReference>
<gene>
    <name evidence="2" type="ORF">L484_006893</name>
</gene>
<organism evidence="2 3">
    <name type="scientific">Morus notabilis</name>
    <dbReference type="NCBI Taxonomy" id="981085"/>
    <lineage>
        <taxon>Eukaryota</taxon>
        <taxon>Viridiplantae</taxon>
        <taxon>Streptophyta</taxon>
        <taxon>Embryophyta</taxon>
        <taxon>Tracheophyta</taxon>
        <taxon>Spermatophyta</taxon>
        <taxon>Magnoliopsida</taxon>
        <taxon>eudicotyledons</taxon>
        <taxon>Gunneridae</taxon>
        <taxon>Pentapetalae</taxon>
        <taxon>rosids</taxon>
        <taxon>fabids</taxon>
        <taxon>Rosales</taxon>
        <taxon>Moraceae</taxon>
        <taxon>Moreae</taxon>
        <taxon>Morus</taxon>
    </lineage>
</organism>
<keyword evidence="3" id="KW-1185">Reference proteome</keyword>
<dbReference type="PANTHER" id="PTHR48213">
    <property type="entry name" value="VID27-LIKE PROTEIN"/>
    <property type="match status" value="1"/>
</dbReference>
<feature type="region of interest" description="Disordered" evidence="1">
    <location>
        <begin position="102"/>
        <end position="132"/>
    </location>
</feature>
<protein>
    <submittedName>
        <fullName evidence="2">Uncharacterized protein</fullName>
    </submittedName>
</protein>
<evidence type="ECO:0000256" key="1">
    <source>
        <dbReference type="SAM" id="MobiDB-lite"/>
    </source>
</evidence>
<reference evidence="3" key="1">
    <citation type="submission" date="2013-01" db="EMBL/GenBank/DDBJ databases">
        <title>Draft Genome Sequence of a Mulberry Tree, Morus notabilis C.K. Schneid.</title>
        <authorList>
            <person name="He N."/>
            <person name="Zhao S."/>
        </authorList>
    </citation>
    <scope>NUCLEOTIDE SEQUENCE</scope>
</reference>
<dbReference type="PANTHER" id="PTHR48213:SF1">
    <property type="entry name" value="PROSTATIC SPERMINE-BINDING-LIKE PROTEIN"/>
    <property type="match status" value="1"/>
</dbReference>
<dbReference type="AlphaFoldDB" id="W9S5K6"/>
<accession>W9S5K6</accession>
<name>W9S5K6_9ROSA</name>